<keyword evidence="4 5" id="KW-0560">Oxidoreductase</keyword>
<dbReference type="Proteomes" id="UP001302429">
    <property type="component" value="Chromosome"/>
</dbReference>
<evidence type="ECO:0000256" key="5">
    <source>
        <dbReference type="RuleBase" id="RU362075"/>
    </source>
</evidence>
<accession>A0AA97F585</accession>
<protein>
    <submittedName>
        <fullName evidence="8">Phytoene desaturase family protein</fullName>
        <ecNumber evidence="8">1.-.-.-</ecNumber>
    </submittedName>
</protein>
<dbReference type="NCBIfam" id="NF045637">
    <property type="entry name" value="carotdesatCrtDProt"/>
    <property type="match status" value="1"/>
</dbReference>
<comment type="pathway">
    <text evidence="1 5">Carotenoid biosynthesis.</text>
</comment>
<gene>
    <name evidence="8" type="primary">crtI</name>
    <name evidence="8" type="ORF">RB602_11735</name>
</gene>
<evidence type="ECO:0000256" key="3">
    <source>
        <dbReference type="ARBA" id="ARBA00022746"/>
    </source>
</evidence>
<name>A0AA97F585_9SPHN</name>
<dbReference type="InterPro" id="IPR014105">
    <property type="entry name" value="Carotenoid/retinoid_OxRdtase"/>
</dbReference>
<dbReference type="InterPro" id="IPR002937">
    <property type="entry name" value="Amino_oxidase"/>
</dbReference>
<evidence type="ECO:0000313" key="8">
    <source>
        <dbReference type="EMBL" id="WOE74514.1"/>
    </source>
</evidence>
<evidence type="ECO:0000256" key="1">
    <source>
        <dbReference type="ARBA" id="ARBA00004829"/>
    </source>
</evidence>
<dbReference type="SUPFAM" id="SSF51905">
    <property type="entry name" value="FAD/NAD(P)-binding domain"/>
    <property type="match status" value="1"/>
</dbReference>
<dbReference type="InterPro" id="IPR036188">
    <property type="entry name" value="FAD/NAD-bd_sf"/>
</dbReference>
<dbReference type="PRINTS" id="PR00420">
    <property type="entry name" value="RNGMNOXGNASE"/>
</dbReference>
<evidence type="ECO:0000256" key="6">
    <source>
        <dbReference type="SAM" id="MobiDB-lite"/>
    </source>
</evidence>
<dbReference type="EC" id="1.-.-.-" evidence="8"/>
<sequence length="518" mass="55255">MKEAPVIIIGAGIGGLVSAALLSARGVPVMVVEKEQKPGGKARKVDVAGHGVDAGPTVFTMRPSLEAIFADAGAELAEHLDLKPADRIARHAWDDREILDLFADEQRSIDAIGDFAGAQEAEGFRRFSRDAQKMLDILNEPFMHGSKTNPFGLMRRVGWSRVGKLLAIRPFQTMWSALGSYFKDARLQQLFGRYSTYCGSSPFETPATLMLIASVEARGVWLITGGMSALAKALETVAANNGAAFHYGDAVKEITVSGGKAKGVTLANGKQLDAQVVICNADPSALGTGLFGAAATKAVDAINKDKRSLSAMVWLAHAKTDGFELDHHNVFFSDDYPREFAQIASGKPPDKPTAYVCALDRGTGGWRQGEPERLQVIVNAPANGDSHEYTEEEKERCTANMLHQLSHCGLDVKQPMAHQLVTPSAFHRLFPATGGALYGRASHGWAASFLRPGSRTRVSGLYCTGGGTHPGAGVPMAALSGRIASQTVLEDHFSTRMSRPPVITGGISTHSATTSAMD</sequence>
<proteinExistence type="inferred from homology"/>
<dbReference type="Pfam" id="PF01593">
    <property type="entry name" value="Amino_oxidase"/>
    <property type="match status" value="1"/>
</dbReference>
<keyword evidence="3 5" id="KW-0125">Carotenoid biosynthesis</keyword>
<dbReference type="Gene3D" id="3.50.50.60">
    <property type="entry name" value="FAD/NAD(P)-binding domain"/>
    <property type="match status" value="2"/>
</dbReference>
<evidence type="ECO:0000256" key="2">
    <source>
        <dbReference type="ARBA" id="ARBA00006046"/>
    </source>
</evidence>
<reference evidence="8 9" key="1">
    <citation type="submission" date="2023-10" db="EMBL/GenBank/DDBJ databases">
        <title>Complete genome sequence of a Sphingomonadaceae bacterium.</title>
        <authorList>
            <person name="Yan C."/>
        </authorList>
    </citation>
    <scope>NUCLEOTIDE SEQUENCE [LARGE SCALE GENOMIC DNA]</scope>
    <source>
        <strain evidence="8 9">SCSIO 66989</strain>
    </source>
</reference>
<evidence type="ECO:0000256" key="4">
    <source>
        <dbReference type="ARBA" id="ARBA00023002"/>
    </source>
</evidence>
<comment type="similarity">
    <text evidence="2 5">Belongs to the carotenoid/retinoid oxidoreductase family.</text>
</comment>
<dbReference type="KEGG" id="acoa:RB602_11735"/>
<dbReference type="EMBL" id="CP136594">
    <property type="protein sequence ID" value="WOE74514.1"/>
    <property type="molecule type" value="Genomic_DNA"/>
</dbReference>
<dbReference type="RefSeq" id="WP_317080770.1">
    <property type="nucleotide sequence ID" value="NZ_CP136594.1"/>
</dbReference>
<dbReference type="AlphaFoldDB" id="A0AA97F585"/>
<dbReference type="GO" id="GO:0016117">
    <property type="term" value="P:carotenoid biosynthetic process"/>
    <property type="evidence" value="ECO:0007669"/>
    <property type="project" value="UniProtKB-KW"/>
</dbReference>
<dbReference type="GO" id="GO:0016491">
    <property type="term" value="F:oxidoreductase activity"/>
    <property type="evidence" value="ECO:0007669"/>
    <property type="project" value="UniProtKB-KW"/>
</dbReference>
<evidence type="ECO:0000313" key="9">
    <source>
        <dbReference type="Proteomes" id="UP001302429"/>
    </source>
</evidence>
<feature type="domain" description="Amine oxidase" evidence="7">
    <location>
        <begin position="13"/>
        <end position="489"/>
    </location>
</feature>
<dbReference type="NCBIfam" id="TIGR02734">
    <property type="entry name" value="crtI_fam"/>
    <property type="match status" value="1"/>
</dbReference>
<evidence type="ECO:0000259" key="7">
    <source>
        <dbReference type="Pfam" id="PF01593"/>
    </source>
</evidence>
<dbReference type="InterPro" id="IPR054841">
    <property type="entry name" value="carotdesatCrtD"/>
</dbReference>
<dbReference type="PANTHER" id="PTHR43734:SF7">
    <property type="entry name" value="4,4'-DIAPONEUROSPORENE OXYGENASE"/>
    <property type="match status" value="1"/>
</dbReference>
<keyword evidence="9" id="KW-1185">Reference proteome</keyword>
<dbReference type="PANTHER" id="PTHR43734">
    <property type="entry name" value="PHYTOENE DESATURASE"/>
    <property type="match status" value="1"/>
</dbReference>
<feature type="compositionally biased region" description="Polar residues" evidence="6">
    <location>
        <begin position="506"/>
        <end position="518"/>
    </location>
</feature>
<organism evidence="8 9">
    <name type="scientific">Alterisphingorhabdus coralli</name>
    <dbReference type="NCBI Taxonomy" id="3071408"/>
    <lineage>
        <taxon>Bacteria</taxon>
        <taxon>Pseudomonadati</taxon>
        <taxon>Pseudomonadota</taxon>
        <taxon>Alphaproteobacteria</taxon>
        <taxon>Sphingomonadales</taxon>
        <taxon>Sphingomonadaceae</taxon>
        <taxon>Alterisphingorhabdus (ex Yan et al. 2024)</taxon>
    </lineage>
</organism>
<feature type="region of interest" description="Disordered" evidence="6">
    <location>
        <begin position="499"/>
        <end position="518"/>
    </location>
</feature>